<keyword evidence="3" id="KW-0677">Repeat</keyword>
<evidence type="ECO:0000313" key="9">
    <source>
        <dbReference type="EMBL" id="GJN12513.1"/>
    </source>
</evidence>
<dbReference type="InterPro" id="IPR038005">
    <property type="entry name" value="RX-like_CC"/>
</dbReference>
<gene>
    <name evidence="9" type="primary">ga30796</name>
    <name evidence="9" type="ORF">PR202_ga30796</name>
</gene>
<evidence type="ECO:0000259" key="7">
    <source>
        <dbReference type="Pfam" id="PF18052"/>
    </source>
</evidence>
<accession>A0AAV5DPR3</accession>
<evidence type="ECO:0000256" key="5">
    <source>
        <dbReference type="ARBA" id="ARBA00022821"/>
    </source>
</evidence>
<dbReference type="Proteomes" id="UP001054889">
    <property type="component" value="Unassembled WGS sequence"/>
</dbReference>
<evidence type="ECO:0000256" key="2">
    <source>
        <dbReference type="ARBA" id="ARBA00022614"/>
    </source>
</evidence>
<keyword evidence="2" id="KW-0433">Leucine-rich repeat</keyword>
<dbReference type="EMBL" id="BQKI01000023">
    <property type="protein sequence ID" value="GJN12513.1"/>
    <property type="molecule type" value="Genomic_DNA"/>
</dbReference>
<evidence type="ECO:0000256" key="1">
    <source>
        <dbReference type="ARBA" id="ARBA00008894"/>
    </source>
</evidence>
<dbReference type="InterPro" id="IPR027417">
    <property type="entry name" value="P-loop_NTPase"/>
</dbReference>
<dbReference type="Pfam" id="PF23598">
    <property type="entry name" value="LRR_14"/>
    <property type="match status" value="1"/>
</dbReference>
<evidence type="ECO:0000256" key="4">
    <source>
        <dbReference type="ARBA" id="ARBA00022741"/>
    </source>
</evidence>
<dbReference type="InterPro" id="IPR041118">
    <property type="entry name" value="Rx_N"/>
</dbReference>
<evidence type="ECO:0000256" key="3">
    <source>
        <dbReference type="ARBA" id="ARBA00022737"/>
    </source>
</evidence>
<evidence type="ECO:0000259" key="8">
    <source>
        <dbReference type="Pfam" id="PF23598"/>
    </source>
</evidence>
<keyword evidence="6" id="KW-0175">Coiled coil</keyword>
<comment type="similarity">
    <text evidence="1">Belongs to the disease resistance NB-LRR family.</text>
</comment>
<evidence type="ECO:0000313" key="10">
    <source>
        <dbReference type="Proteomes" id="UP001054889"/>
    </source>
</evidence>
<dbReference type="GO" id="GO:0006952">
    <property type="term" value="P:defense response"/>
    <property type="evidence" value="ECO:0007669"/>
    <property type="project" value="UniProtKB-KW"/>
</dbReference>
<dbReference type="InterPro" id="IPR055414">
    <property type="entry name" value="LRR_R13L4/SHOC2-like"/>
</dbReference>
<reference evidence="9" key="2">
    <citation type="submission" date="2021-12" db="EMBL/GenBank/DDBJ databases">
        <title>Resequencing data analysis of finger millet.</title>
        <authorList>
            <person name="Hatakeyama M."/>
            <person name="Aluri S."/>
            <person name="Balachadran M.T."/>
            <person name="Sivarajan S.R."/>
            <person name="Poveda L."/>
            <person name="Shimizu-Inatsugi R."/>
            <person name="Schlapbach R."/>
            <person name="Sreeman S.M."/>
            <person name="Shimizu K.K."/>
        </authorList>
    </citation>
    <scope>NUCLEOTIDE SEQUENCE</scope>
</reference>
<evidence type="ECO:0000256" key="6">
    <source>
        <dbReference type="ARBA" id="ARBA00023054"/>
    </source>
</evidence>
<dbReference type="AlphaFoldDB" id="A0AAV5DPR3"/>
<organism evidence="9 10">
    <name type="scientific">Eleusine coracana subsp. coracana</name>
    <dbReference type="NCBI Taxonomy" id="191504"/>
    <lineage>
        <taxon>Eukaryota</taxon>
        <taxon>Viridiplantae</taxon>
        <taxon>Streptophyta</taxon>
        <taxon>Embryophyta</taxon>
        <taxon>Tracheophyta</taxon>
        <taxon>Spermatophyta</taxon>
        <taxon>Magnoliopsida</taxon>
        <taxon>Liliopsida</taxon>
        <taxon>Poales</taxon>
        <taxon>Poaceae</taxon>
        <taxon>PACMAD clade</taxon>
        <taxon>Chloridoideae</taxon>
        <taxon>Cynodonteae</taxon>
        <taxon>Eleusininae</taxon>
        <taxon>Eleusine</taxon>
    </lineage>
</organism>
<name>A0AAV5DPR3_ELECO</name>
<dbReference type="PANTHER" id="PTHR19338:SF65">
    <property type="entry name" value="OS06G0163900 PROTEIN"/>
    <property type="match status" value="1"/>
</dbReference>
<keyword evidence="5" id="KW-0611">Plant defense</keyword>
<dbReference type="Gene3D" id="3.40.50.300">
    <property type="entry name" value="P-loop containing nucleotide triphosphate hydrolases"/>
    <property type="match status" value="1"/>
</dbReference>
<dbReference type="PANTHER" id="PTHR19338">
    <property type="entry name" value="TRANSLOCASE OF INNER MITOCHONDRIAL MEMBRANE 13 HOMOLOG"/>
    <property type="match status" value="1"/>
</dbReference>
<proteinExistence type="inferred from homology"/>
<sequence length="528" mass="59912">MKPVLDKLGVLMGDEYNKLKGLRKKVSFLEHELRAMNALLEKMDASDEELDPQAKTWRKDIIEMSYDIEDYIDDFMDHVGEARDKEGILKKAYHYLETFMDRCRLANQFEEVKKRVMEASDRTMRYKFDECISNTTSVAFDPRLSALYKESKSLVGISSQKEELVKWVMDEEQPLKVMSIVGFGGLGKTTLANEVYRKVGAQFNCKAFVSVSQKPDMMRLLNSILSQIDKEYKYKDTSHLYETDIIRNIRKCLQDNSWVAAPFRDLERLHLDGWIFSRVPRWLGDLHNLRDMWLWLKQMKGEEIGVIGMLPSLAKLHLGIAGVQTERIVIGGSSSTGFRLVKLFDFNCDKTSLLTFEAGAMPNLVNLRLNLHADGWDKGTPEGLSHLSNLKLIHLWVSADQELRALVRDVFQKAADALPGRPAITESFTISLYRAILMTAYPGFQISTNLGRGPVETAVGRPGILYACNHQTLIDLFSRKQLMLSRVIQQLPCPTSHRGDLIGADLQKLMDPVILSTVPCQKVAAAVS</sequence>
<comment type="caution">
    <text evidence="9">The sequence shown here is derived from an EMBL/GenBank/DDBJ whole genome shotgun (WGS) entry which is preliminary data.</text>
</comment>
<dbReference type="SUPFAM" id="SSF52540">
    <property type="entry name" value="P-loop containing nucleoside triphosphate hydrolases"/>
    <property type="match status" value="1"/>
</dbReference>
<dbReference type="CDD" id="cd14798">
    <property type="entry name" value="RX-CC_like"/>
    <property type="match status" value="1"/>
</dbReference>
<dbReference type="Gene3D" id="1.20.5.4130">
    <property type="match status" value="1"/>
</dbReference>
<keyword evidence="4" id="KW-0547">Nucleotide-binding</keyword>
<dbReference type="GO" id="GO:0043531">
    <property type="term" value="F:ADP binding"/>
    <property type="evidence" value="ECO:0007669"/>
    <property type="project" value="InterPro"/>
</dbReference>
<reference evidence="9" key="1">
    <citation type="journal article" date="2018" name="DNA Res.">
        <title>Multiple hybrid de novo genome assembly of finger millet, an orphan allotetraploid crop.</title>
        <authorList>
            <person name="Hatakeyama M."/>
            <person name="Aluri S."/>
            <person name="Balachadran M.T."/>
            <person name="Sivarajan S.R."/>
            <person name="Patrignani A."/>
            <person name="Gruter S."/>
            <person name="Poveda L."/>
            <person name="Shimizu-Inatsugi R."/>
            <person name="Baeten J."/>
            <person name="Francoijs K.J."/>
            <person name="Nataraja K.N."/>
            <person name="Reddy Y.A.N."/>
            <person name="Phadnis S."/>
            <person name="Ravikumar R.L."/>
            <person name="Schlapbach R."/>
            <person name="Sreeman S.M."/>
            <person name="Shimizu K.K."/>
        </authorList>
    </citation>
    <scope>NUCLEOTIDE SEQUENCE</scope>
</reference>
<protein>
    <submittedName>
        <fullName evidence="9">Uncharacterized protein</fullName>
    </submittedName>
</protein>
<feature type="domain" description="Disease resistance R13L4/SHOC-2-like LRR" evidence="8">
    <location>
        <begin position="252"/>
        <end position="424"/>
    </location>
</feature>
<feature type="domain" description="Disease resistance N-terminal" evidence="7">
    <location>
        <begin position="1"/>
        <end position="86"/>
    </location>
</feature>
<dbReference type="SUPFAM" id="SSF52058">
    <property type="entry name" value="L domain-like"/>
    <property type="match status" value="1"/>
</dbReference>
<keyword evidence="10" id="KW-1185">Reference proteome</keyword>
<dbReference type="Pfam" id="PF18052">
    <property type="entry name" value="Rx_N"/>
    <property type="match status" value="1"/>
</dbReference>